<organism evidence="2">
    <name type="scientific">Rhizophora mucronata</name>
    <name type="common">Asiatic mangrove</name>
    <dbReference type="NCBI Taxonomy" id="61149"/>
    <lineage>
        <taxon>Eukaryota</taxon>
        <taxon>Viridiplantae</taxon>
        <taxon>Streptophyta</taxon>
        <taxon>Embryophyta</taxon>
        <taxon>Tracheophyta</taxon>
        <taxon>Spermatophyta</taxon>
        <taxon>Magnoliopsida</taxon>
        <taxon>eudicotyledons</taxon>
        <taxon>Gunneridae</taxon>
        <taxon>Pentapetalae</taxon>
        <taxon>rosids</taxon>
        <taxon>fabids</taxon>
        <taxon>Malpighiales</taxon>
        <taxon>Rhizophoraceae</taxon>
        <taxon>Rhizophora</taxon>
    </lineage>
</organism>
<protein>
    <submittedName>
        <fullName evidence="2">Uncharacterized protein</fullName>
    </submittedName>
</protein>
<feature type="region of interest" description="Disordered" evidence="1">
    <location>
        <begin position="1"/>
        <end position="23"/>
    </location>
</feature>
<evidence type="ECO:0000256" key="1">
    <source>
        <dbReference type="SAM" id="MobiDB-lite"/>
    </source>
</evidence>
<dbReference type="EMBL" id="GGEC01068577">
    <property type="protein sequence ID" value="MBX49061.1"/>
    <property type="molecule type" value="Transcribed_RNA"/>
</dbReference>
<name>A0A2P2P357_RHIMU</name>
<proteinExistence type="predicted"/>
<dbReference type="AlphaFoldDB" id="A0A2P2P357"/>
<reference evidence="2" key="1">
    <citation type="submission" date="2018-02" db="EMBL/GenBank/DDBJ databases">
        <title>Rhizophora mucronata_Transcriptome.</title>
        <authorList>
            <person name="Meera S.P."/>
            <person name="Sreeshan A."/>
            <person name="Augustine A."/>
        </authorList>
    </citation>
    <scope>NUCLEOTIDE SEQUENCE</scope>
    <source>
        <tissue evidence="2">Leaf</tissue>
    </source>
</reference>
<sequence length="23" mass="2781">MGNIRGEEQKIAEEYENTTRKQR</sequence>
<accession>A0A2P2P357</accession>
<evidence type="ECO:0000313" key="2">
    <source>
        <dbReference type="EMBL" id="MBX49061.1"/>
    </source>
</evidence>